<dbReference type="EMBL" id="VOSW01000110">
    <property type="protein sequence ID" value="KAE8754811.1"/>
    <property type="molecule type" value="Genomic_DNA"/>
</dbReference>
<keyword evidence="2" id="KW-0732">Signal</keyword>
<evidence type="ECO:0000313" key="3">
    <source>
        <dbReference type="EMBL" id="KAE8754811.1"/>
    </source>
</evidence>
<proteinExistence type="predicted"/>
<name>A0A6N6W3M5_9BURK</name>
<feature type="chain" id="PRO_5027006597" evidence="2">
    <location>
        <begin position="26"/>
        <end position="125"/>
    </location>
</feature>
<dbReference type="Proteomes" id="UP000463700">
    <property type="component" value="Unassembled WGS sequence"/>
</dbReference>
<comment type="caution">
    <text evidence="3">The sequence shown here is derived from an EMBL/GenBank/DDBJ whole genome shotgun (WGS) entry which is preliminary data.</text>
</comment>
<protein>
    <submittedName>
        <fullName evidence="3">Uncharacterized protein</fullName>
    </submittedName>
</protein>
<organism evidence="3 4">
    <name type="scientific">Paraburkholderia madseniana</name>
    <dbReference type="NCBI Taxonomy" id="2599607"/>
    <lineage>
        <taxon>Bacteria</taxon>
        <taxon>Pseudomonadati</taxon>
        <taxon>Pseudomonadota</taxon>
        <taxon>Betaproteobacteria</taxon>
        <taxon>Burkholderiales</taxon>
        <taxon>Burkholderiaceae</taxon>
        <taxon>Paraburkholderia</taxon>
    </lineage>
</organism>
<feature type="signal peptide" evidence="2">
    <location>
        <begin position="1"/>
        <end position="25"/>
    </location>
</feature>
<dbReference type="RefSeq" id="WP_154566559.1">
    <property type="nucleotide sequence ID" value="NZ_JAQQFQ010000026.1"/>
</dbReference>
<dbReference type="OrthoDB" id="9103187at2"/>
<reference evidence="3 4" key="1">
    <citation type="journal article" date="2020" name="Int. J. Syst. Evol. Microbiol.">
        <title>Paraburkholderia madseniana sp. nov., a phenolic acid-degrading bacterium isolated from acidic forest soil.</title>
        <authorList>
            <person name="Wilhelm R.C."/>
            <person name="Murphy S.J.L."/>
            <person name="Feriancek N.M."/>
            <person name="Karasz D.C."/>
            <person name="DeRito C.M."/>
            <person name="Newman J.D."/>
            <person name="Buckley D.H."/>
        </authorList>
    </citation>
    <scope>NUCLEOTIDE SEQUENCE [LARGE SCALE GENOMIC DNA]</scope>
    <source>
        <strain evidence="3 4">RP11</strain>
    </source>
</reference>
<accession>A0A6N6W3M5</accession>
<gene>
    <name evidence="3" type="ORF">FSO04_37720</name>
</gene>
<feature type="region of interest" description="Disordered" evidence="1">
    <location>
        <begin position="46"/>
        <end position="69"/>
    </location>
</feature>
<feature type="compositionally biased region" description="Basic and acidic residues" evidence="1">
    <location>
        <begin position="54"/>
        <end position="64"/>
    </location>
</feature>
<dbReference type="AlphaFoldDB" id="A0A6N6W3M5"/>
<sequence length="125" mass="13315">MKKRAQAMLGAAVLAAAGSAATVVAAEPPLKTLPLRQDIWITGTIQRGSEQDVPGDHTSLRLDRPSTSPCNDRVVTDIVLGKAGAPDPLLLLPYLGQRVAVRGRVICPDSGIRFTPTPDFVFPIY</sequence>
<evidence type="ECO:0000256" key="1">
    <source>
        <dbReference type="SAM" id="MobiDB-lite"/>
    </source>
</evidence>
<evidence type="ECO:0000256" key="2">
    <source>
        <dbReference type="SAM" id="SignalP"/>
    </source>
</evidence>
<evidence type="ECO:0000313" key="4">
    <source>
        <dbReference type="Proteomes" id="UP000463700"/>
    </source>
</evidence>